<accession>A0A2T9JB39</accession>
<organism evidence="1 2">
    <name type="scientific">Caulobacter radicis</name>
    <dbReference type="NCBI Taxonomy" id="2172650"/>
    <lineage>
        <taxon>Bacteria</taxon>
        <taxon>Pseudomonadati</taxon>
        <taxon>Pseudomonadota</taxon>
        <taxon>Alphaproteobacteria</taxon>
        <taxon>Caulobacterales</taxon>
        <taxon>Caulobacteraceae</taxon>
        <taxon>Caulobacter</taxon>
    </lineage>
</organism>
<gene>
    <name evidence="1" type="ORF">DDF65_15230</name>
</gene>
<comment type="caution">
    <text evidence="1">The sequence shown here is derived from an EMBL/GenBank/DDBJ whole genome shotgun (WGS) entry which is preliminary data.</text>
</comment>
<dbReference type="AlphaFoldDB" id="A0A2T9JB39"/>
<name>A0A2T9JB39_9CAUL</name>
<keyword evidence="2" id="KW-1185">Reference proteome</keyword>
<evidence type="ECO:0000313" key="1">
    <source>
        <dbReference type="EMBL" id="PVM79446.1"/>
    </source>
</evidence>
<evidence type="ECO:0000313" key="2">
    <source>
        <dbReference type="Proteomes" id="UP000244913"/>
    </source>
</evidence>
<proteinExistence type="predicted"/>
<dbReference type="Proteomes" id="UP000244913">
    <property type="component" value="Unassembled WGS sequence"/>
</dbReference>
<protein>
    <submittedName>
        <fullName evidence="1">Uncharacterized protein</fullName>
    </submittedName>
</protein>
<dbReference type="EMBL" id="QDKP01000043">
    <property type="protein sequence ID" value="PVM79446.1"/>
    <property type="molecule type" value="Genomic_DNA"/>
</dbReference>
<sequence>MLQPSSDGLTMSTAQDAHAPAWRSWSARLTDGDSQIQVANCFQASEFWCFASRLRFLFCL</sequence>
<reference evidence="1 2" key="1">
    <citation type="submission" date="2018-04" db="EMBL/GenBank/DDBJ databases">
        <title>The genome sequence of Caulobacter sp. 736.</title>
        <authorList>
            <person name="Gao J."/>
            <person name="Sun J."/>
        </authorList>
    </citation>
    <scope>NUCLEOTIDE SEQUENCE [LARGE SCALE GENOMIC DNA]</scope>
    <source>
        <strain evidence="1 2">736</strain>
    </source>
</reference>